<dbReference type="AlphaFoldDB" id="A0AAE1FUX0"/>
<gene>
    <name evidence="2" type="ORF">Pcinc_015442</name>
</gene>
<feature type="region of interest" description="Disordered" evidence="1">
    <location>
        <begin position="13"/>
        <end position="33"/>
    </location>
</feature>
<organism evidence="2 3">
    <name type="scientific">Petrolisthes cinctipes</name>
    <name type="common">Flat porcelain crab</name>
    <dbReference type="NCBI Taxonomy" id="88211"/>
    <lineage>
        <taxon>Eukaryota</taxon>
        <taxon>Metazoa</taxon>
        <taxon>Ecdysozoa</taxon>
        <taxon>Arthropoda</taxon>
        <taxon>Crustacea</taxon>
        <taxon>Multicrustacea</taxon>
        <taxon>Malacostraca</taxon>
        <taxon>Eumalacostraca</taxon>
        <taxon>Eucarida</taxon>
        <taxon>Decapoda</taxon>
        <taxon>Pleocyemata</taxon>
        <taxon>Anomura</taxon>
        <taxon>Galatheoidea</taxon>
        <taxon>Porcellanidae</taxon>
        <taxon>Petrolisthes</taxon>
    </lineage>
</organism>
<sequence length="102" mass="11779">MVKVFTLFPVKQLEDDSDEDEDDDDFTGNLPPDDTANFECLPPNLSPCFAHTLQLVASIETRLKKFESMEEFQLAATLDPRYKLDWCHDNEVQDIRDLLTVK</sequence>
<protein>
    <submittedName>
        <fullName evidence="2">Uncharacterized protein</fullName>
    </submittedName>
</protein>
<reference evidence="2" key="1">
    <citation type="submission" date="2023-10" db="EMBL/GenBank/DDBJ databases">
        <title>Genome assemblies of two species of porcelain crab, Petrolisthes cinctipes and Petrolisthes manimaculis (Anomura: Porcellanidae).</title>
        <authorList>
            <person name="Angst P."/>
        </authorList>
    </citation>
    <scope>NUCLEOTIDE SEQUENCE</scope>
    <source>
        <strain evidence="2">PB745_01</strain>
        <tissue evidence="2">Gill</tissue>
    </source>
</reference>
<comment type="caution">
    <text evidence="2">The sequence shown here is derived from an EMBL/GenBank/DDBJ whole genome shotgun (WGS) entry which is preliminary data.</text>
</comment>
<dbReference type="EMBL" id="JAWQEG010001360">
    <property type="protein sequence ID" value="KAK3880055.1"/>
    <property type="molecule type" value="Genomic_DNA"/>
</dbReference>
<accession>A0AAE1FUX0</accession>
<evidence type="ECO:0000256" key="1">
    <source>
        <dbReference type="SAM" id="MobiDB-lite"/>
    </source>
</evidence>
<evidence type="ECO:0000313" key="2">
    <source>
        <dbReference type="EMBL" id="KAK3880055.1"/>
    </source>
</evidence>
<name>A0AAE1FUX0_PETCI</name>
<evidence type="ECO:0000313" key="3">
    <source>
        <dbReference type="Proteomes" id="UP001286313"/>
    </source>
</evidence>
<feature type="compositionally biased region" description="Acidic residues" evidence="1">
    <location>
        <begin position="15"/>
        <end position="26"/>
    </location>
</feature>
<proteinExistence type="predicted"/>
<dbReference type="Proteomes" id="UP001286313">
    <property type="component" value="Unassembled WGS sequence"/>
</dbReference>
<keyword evidence="3" id="KW-1185">Reference proteome</keyword>